<evidence type="ECO:0000259" key="1">
    <source>
        <dbReference type="Pfam" id="PF13456"/>
    </source>
</evidence>
<dbReference type="PANTHER" id="PTHR47074:SF78">
    <property type="entry name" value="GB|AAF30348.1-RELATED"/>
    <property type="match status" value="1"/>
</dbReference>
<dbReference type="Proteomes" id="UP000694864">
    <property type="component" value="Chromosome 11"/>
</dbReference>
<dbReference type="PANTHER" id="PTHR47074">
    <property type="entry name" value="BNAC02G40300D PROTEIN"/>
    <property type="match status" value="1"/>
</dbReference>
<reference evidence="3" key="2">
    <citation type="submission" date="2025-08" db="UniProtKB">
        <authorList>
            <consortium name="RefSeq"/>
        </authorList>
    </citation>
    <scope>IDENTIFICATION</scope>
    <source>
        <tissue evidence="3">Leaf</tissue>
    </source>
</reference>
<gene>
    <name evidence="3" type="primary">LOC109127391</name>
</gene>
<reference evidence="2" key="1">
    <citation type="journal article" date="2014" name="Nat. Commun.">
        <title>The emerging biofuel crop Camelina sativa retains a highly undifferentiated hexaploid genome structure.</title>
        <authorList>
            <person name="Kagale S."/>
            <person name="Koh C."/>
            <person name="Nixon J."/>
            <person name="Bollina V."/>
            <person name="Clarke W.E."/>
            <person name="Tuteja R."/>
            <person name="Spillane C."/>
            <person name="Robinson S.J."/>
            <person name="Links M.G."/>
            <person name="Clarke C."/>
            <person name="Higgins E.E."/>
            <person name="Huebert T."/>
            <person name="Sharpe A.G."/>
            <person name="Parkin I.A."/>
        </authorList>
    </citation>
    <scope>NUCLEOTIDE SEQUENCE [LARGE SCALE GENOMIC DNA]</scope>
    <source>
        <strain evidence="2">cv. DH55</strain>
    </source>
</reference>
<dbReference type="RefSeq" id="XP_019087569.1">
    <property type="nucleotide sequence ID" value="XM_019232024.1"/>
</dbReference>
<protein>
    <submittedName>
        <fullName evidence="3">Uncharacterized protein LOC109127391</fullName>
    </submittedName>
</protein>
<evidence type="ECO:0000313" key="2">
    <source>
        <dbReference type="Proteomes" id="UP000694864"/>
    </source>
</evidence>
<evidence type="ECO:0000313" key="3">
    <source>
        <dbReference type="RefSeq" id="XP_019087569.1"/>
    </source>
</evidence>
<dbReference type="Pfam" id="PF13456">
    <property type="entry name" value="RVT_3"/>
    <property type="match status" value="1"/>
</dbReference>
<dbReference type="InterPro" id="IPR002156">
    <property type="entry name" value="RNaseH_domain"/>
</dbReference>
<accession>A0ABM1QLD1</accession>
<keyword evidence="2" id="KW-1185">Reference proteome</keyword>
<feature type="domain" description="RNase H type-1" evidence="1">
    <location>
        <begin position="140"/>
        <end position="199"/>
    </location>
</feature>
<name>A0ABM1QLD1_CAMSA</name>
<sequence>MNLDPICPRCFKADETIEHILFQCIHAKEVWELSNIPIHLLLPATFTSEQFIAMLLDSIYDSDIPSITKQLPFWILWHIWKSRNNFTFNSIQDKPITVRAKGDVADWNNHNSQTNYHQTQSSHNSNQKWNRPTTTSLKCNYDAAYDHITSKAKAGWILCDKNGISNGWGAMALGITTSPLEAEAKALLTALQQRWIRGIN</sequence>
<dbReference type="GeneID" id="109127391"/>
<proteinExistence type="predicted"/>
<organism evidence="2 3">
    <name type="scientific">Camelina sativa</name>
    <name type="common">False flax</name>
    <name type="synonym">Myagrum sativum</name>
    <dbReference type="NCBI Taxonomy" id="90675"/>
    <lineage>
        <taxon>Eukaryota</taxon>
        <taxon>Viridiplantae</taxon>
        <taxon>Streptophyta</taxon>
        <taxon>Embryophyta</taxon>
        <taxon>Tracheophyta</taxon>
        <taxon>Spermatophyta</taxon>
        <taxon>Magnoliopsida</taxon>
        <taxon>eudicotyledons</taxon>
        <taxon>Gunneridae</taxon>
        <taxon>Pentapetalae</taxon>
        <taxon>rosids</taxon>
        <taxon>malvids</taxon>
        <taxon>Brassicales</taxon>
        <taxon>Brassicaceae</taxon>
        <taxon>Camelineae</taxon>
        <taxon>Camelina</taxon>
    </lineage>
</organism>
<dbReference type="InterPro" id="IPR052929">
    <property type="entry name" value="RNase_H-like_EbsB-rel"/>
</dbReference>